<evidence type="ECO:0000313" key="2">
    <source>
        <dbReference type="EMBL" id="KAK0580288.1"/>
    </source>
</evidence>
<reference evidence="2" key="2">
    <citation type="submission" date="2023-06" db="EMBL/GenBank/DDBJ databases">
        <authorList>
            <person name="Swenson N.G."/>
            <person name="Wegrzyn J.L."/>
            <person name="Mcevoy S.L."/>
        </authorList>
    </citation>
    <scope>NUCLEOTIDE SEQUENCE</scope>
    <source>
        <strain evidence="2">NS2018</strain>
        <tissue evidence="2">Leaf</tissue>
    </source>
</reference>
<comment type="caution">
    <text evidence="2">The sequence shown here is derived from an EMBL/GenBank/DDBJ whole genome shotgun (WGS) entry which is preliminary data.</text>
</comment>
<sequence length="246" mass="26660">MNCVSGIFGKSSDEIMPELSRGEKSMVINADAKDESVIHHINNSRIQGSLDAQGSISDPIVMPVHNKESAKWEVNGREGTAINNEELRNEIGGQERVGNCDLSDGLSCHQTVLEAQKYFNKRKTDIPGSDNFIRPIVKGSVVSGGPSLKVIRQIRKNIGDKRSHSGRLMNMGSFKGKLKMSGEKRKLAMVNLALQAAIIVLILLLPTAAEAQEFGGVALNCFFRCISCKIKIMMCCSGGAAAFLLP</sequence>
<keyword evidence="3" id="KW-1185">Reference proteome</keyword>
<proteinExistence type="predicted"/>
<keyword evidence="1" id="KW-0812">Transmembrane</keyword>
<dbReference type="Proteomes" id="UP001168877">
    <property type="component" value="Unassembled WGS sequence"/>
</dbReference>
<evidence type="ECO:0000313" key="3">
    <source>
        <dbReference type="Proteomes" id="UP001168877"/>
    </source>
</evidence>
<accession>A0AA39VJG8</accession>
<reference evidence="2" key="1">
    <citation type="journal article" date="2022" name="Plant J.">
        <title>Strategies of tolerance reflected in two North American maple genomes.</title>
        <authorList>
            <person name="McEvoy S.L."/>
            <person name="Sezen U.U."/>
            <person name="Trouern-Trend A."/>
            <person name="McMahon S.M."/>
            <person name="Schaberg P.G."/>
            <person name="Yang J."/>
            <person name="Wegrzyn J.L."/>
            <person name="Swenson N.G."/>
        </authorList>
    </citation>
    <scope>NUCLEOTIDE SEQUENCE</scope>
    <source>
        <strain evidence="2">NS2018</strain>
    </source>
</reference>
<protein>
    <submittedName>
        <fullName evidence="2">Uncharacterized protein</fullName>
    </submittedName>
</protein>
<gene>
    <name evidence="2" type="ORF">LWI29_000348</name>
</gene>
<keyword evidence="1" id="KW-0472">Membrane</keyword>
<keyword evidence="1" id="KW-1133">Transmembrane helix</keyword>
<evidence type="ECO:0000256" key="1">
    <source>
        <dbReference type="SAM" id="Phobius"/>
    </source>
</evidence>
<feature type="transmembrane region" description="Helical" evidence="1">
    <location>
        <begin position="187"/>
        <end position="209"/>
    </location>
</feature>
<dbReference type="EMBL" id="JAUESC010000384">
    <property type="protein sequence ID" value="KAK0580288.1"/>
    <property type="molecule type" value="Genomic_DNA"/>
</dbReference>
<name>A0AA39VJG8_ACESA</name>
<organism evidence="2 3">
    <name type="scientific">Acer saccharum</name>
    <name type="common">Sugar maple</name>
    <dbReference type="NCBI Taxonomy" id="4024"/>
    <lineage>
        <taxon>Eukaryota</taxon>
        <taxon>Viridiplantae</taxon>
        <taxon>Streptophyta</taxon>
        <taxon>Embryophyta</taxon>
        <taxon>Tracheophyta</taxon>
        <taxon>Spermatophyta</taxon>
        <taxon>Magnoliopsida</taxon>
        <taxon>eudicotyledons</taxon>
        <taxon>Gunneridae</taxon>
        <taxon>Pentapetalae</taxon>
        <taxon>rosids</taxon>
        <taxon>malvids</taxon>
        <taxon>Sapindales</taxon>
        <taxon>Sapindaceae</taxon>
        <taxon>Hippocastanoideae</taxon>
        <taxon>Acereae</taxon>
        <taxon>Acer</taxon>
    </lineage>
</organism>
<dbReference type="AlphaFoldDB" id="A0AA39VJG8"/>